<dbReference type="Proteomes" id="UP000242258">
    <property type="component" value="Unassembled WGS sequence"/>
</dbReference>
<keyword evidence="2" id="KW-1185">Reference proteome</keyword>
<sequence>MFEHFIDIKSQQLIYYISGYFSGRLAYSELHLFIWDTLEEWAQHKLNYPLECSAQERVFWHLLHQLEFWPEPYLQYDLQLRQSIQDCLRYLKGYGIAPKNCVGIRP</sequence>
<gene>
    <name evidence="1" type="ORF">BI198_05370</name>
</gene>
<evidence type="ECO:0000313" key="2">
    <source>
        <dbReference type="Proteomes" id="UP000242258"/>
    </source>
</evidence>
<evidence type="ECO:0000313" key="1">
    <source>
        <dbReference type="EMBL" id="OEY69064.1"/>
    </source>
</evidence>
<accession>A0A1E7Q4D7</accession>
<dbReference type="STRING" id="1628148.BI198_05370"/>
<dbReference type="OrthoDB" id="6267605at2"/>
<protein>
    <submittedName>
        <fullName evidence="1">Uncharacterized protein</fullName>
    </submittedName>
</protein>
<reference evidence="2" key="1">
    <citation type="submission" date="2016-09" db="EMBL/GenBank/DDBJ databases">
        <authorList>
            <person name="Wan X."/>
            <person name="Hou S."/>
        </authorList>
    </citation>
    <scope>NUCLEOTIDE SEQUENCE [LARGE SCALE GENOMIC DNA]</scope>
    <source>
        <strain evidence="2">KH87</strain>
    </source>
</reference>
<dbReference type="EMBL" id="MKEK01000001">
    <property type="protein sequence ID" value="OEY69064.1"/>
    <property type="molecule type" value="Genomic_DNA"/>
</dbReference>
<dbReference type="AlphaFoldDB" id="A0A1E7Q4D7"/>
<name>A0A1E7Q4D7_9GAMM</name>
<dbReference type="RefSeq" id="WP_070048630.1">
    <property type="nucleotide sequence ID" value="NZ_CBCSDO010000003.1"/>
</dbReference>
<organism evidence="1 2">
    <name type="scientific">Rheinheimera salexigens</name>
    <dbReference type="NCBI Taxonomy" id="1628148"/>
    <lineage>
        <taxon>Bacteria</taxon>
        <taxon>Pseudomonadati</taxon>
        <taxon>Pseudomonadota</taxon>
        <taxon>Gammaproteobacteria</taxon>
        <taxon>Chromatiales</taxon>
        <taxon>Chromatiaceae</taxon>
        <taxon>Rheinheimera</taxon>
    </lineage>
</organism>
<proteinExistence type="predicted"/>
<comment type="caution">
    <text evidence="1">The sequence shown here is derived from an EMBL/GenBank/DDBJ whole genome shotgun (WGS) entry which is preliminary data.</text>
</comment>